<comment type="caution">
    <text evidence="1">The sequence shown here is derived from an EMBL/GenBank/DDBJ whole genome shotgun (WGS) entry which is preliminary data.</text>
</comment>
<sequence>MLQFVYVQADRPVEYRRLCRFTNRSHGTWDGDSGLKGVSVSRWTTQVPTPRPRHLCVLDRVCTTHTFILSEGEKKSGAKAIEAGGKCVGSGRGSEREMEGEDKEILKMKHTQYQNIYFL</sequence>
<gene>
    <name evidence="1" type="ORF">ElyMa_001035900</name>
</gene>
<proteinExistence type="predicted"/>
<dbReference type="Proteomes" id="UP000762676">
    <property type="component" value="Unassembled WGS sequence"/>
</dbReference>
<name>A0AAV4HMI6_9GAST</name>
<protein>
    <submittedName>
        <fullName evidence="1">Uncharacterized protein</fullName>
    </submittedName>
</protein>
<keyword evidence="2" id="KW-1185">Reference proteome</keyword>
<organism evidence="1 2">
    <name type="scientific">Elysia marginata</name>
    <dbReference type="NCBI Taxonomy" id="1093978"/>
    <lineage>
        <taxon>Eukaryota</taxon>
        <taxon>Metazoa</taxon>
        <taxon>Spiralia</taxon>
        <taxon>Lophotrochozoa</taxon>
        <taxon>Mollusca</taxon>
        <taxon>Gastropoda</taxon>
        <taxon>Heterobranchia</taxon>
        <taxon>Euthyneura</taxon>
        <taxon>Panpulmonata</taxon>
        <taxon>Sacoglossa</taxon>
        <taxon>Placobranchoidea</taxon>
        <taxon>Plakobranchidae</taxon>
        <taxon>Elysia</taxon>
    </lineage>
</organism>
<evidence type="ECO:0000313" key="1">
    <source>
        <dbReference type="EMBL" id="GFR99101.1"/>
    </source>
</evidence>
<accession>A0AAV4HMI6</accession>
<evidence type="ECO:0000313" key="2">
    <source>
        <dbReference type="Proteomes" id="UP000762676"/>
    </source>
</evidence>
<dbReference type="AlphaFoldDB" id="A0AAV4HMI6"/>
<dbReference type="EMBL" id="BMAT01002105">
    <property type="protein sequence ID" value="GFR99101.1"/>
    <property type="molecule type" value="Genomic_DNA"/>
</dbReference>
<reference evidence="1 2" key="1">
    <citation type="journal article" date="2021" name="Elife">
        <title>Chloroplast acquisition without the gene transfer in kleptoplastic sea slugs, Plakobranchus ocellatus.</title>
        <authorList>
            <person name="Maeda T."/>
            <person name="Takahashi S."/>
            <person name="Yoshida T."/>
            <person name="Shimamura S."/>
            <person name="Takaki Y."/>
            <person name="Nagai Y."/>
            <person name="Toyoda A."/>
            <person name="Suzuki Y."/>
            <person name="Arimoto A."/>
            <person name="Ishii H."/>
            <person name="Satoh N."/>
            <person name="Nishiyama T."/>
            <person name="Hasebe M."/>
            <person name="Maruyama T."/>
            <person name="Minagawa J."/>
            <person name="Obokata J."/>
            <person name="Shigenobu S."/>
        </authorList>
    </citation>
    <scope>NUCLEOTIDE SEQUENCE [LARGE SCALE GENOMIC DNA]</scope>
</reference>